<accession>I7GE67</accession>
<name>I7GE67_MACFA</name>
<dbReference type="EMBL" id="AB173945">
    <property type="protein sequence ID" value="BAE91007.1"/>
    <property type="molecule type" value="mRNA"/>
</dbReference>
<keyword evidence="1" id="KW-0347">Helicase</keyword>
<dbReference type="AlphaFoldDB" id="I7GE67"/>
<evidence type="ECO:0000313" key="1">
    <source>
        <dbReference type="EMBL" id="BAE91007.1"/>
    </source>
</evidence>
<dbReference type="GO" id="GO:0004386">
    <property type="term" value="F:helicase activity"/>
    <property type="evidence" value="ECO:0007669"/>
    <property type="project" value="UniProtKB-KW"/>
</dbReference>
<organism evidence="1">
    <name type="scientific">Macaca fascicularis</name>
    <name type="common">Crab-eating macaque</name>
    <name type="synonym">Cynomolgus monkey</name>
    <dbReference type="NCBI Taxonomy" id="9541"/>
    <lineage>
        <taxon>Eukaryota</taxon>
        <taxon>Metazoa</taxon>
        <taxon>Chordata</taxon>
        <taxon>Craniata</taxon>
        <taxon>Vertebrata</taxon>
        <taxon>Euteleostomi</taxon>
        <taxon>Mammalia</taxon>
        <taxon>Eutheria</taxon>
        <taxon>Euarchontoglires</taxon>
        <taxon>Primates</taxon>
        <taxon>Haplorrhini</taxon>
        <taxon>Catarrhini</taxon>
        <taxon>Cercopithecidae</taxon>
        <taxon>Cercopithecinae</taxon>
        <taxon>Macaca</taxon>
    </lineage>
</organism>
<proteinExistence type="evidence at transcript level"/>
<keyword evidence="1" id="KW-0067">ATP-binding</keyword>
<sequence length="58" mass="7046">MGDTKGNQESYIVFLRKTLNKLRLVCRIWEFMQVLTMPIWSQKIRPQFIENGQPMKFR</sequence>
<reference evidence="1" key="1">
    <citation type="journal article" date="2007" name="PLoS Biol.">
        <title>Rate of evolution in brain-expressed genes in humans and other primates.</title>
        <authorList>
            <person name="Wang H.-Y."/>
            <person name="Chien H.-C."/>
            <person name="Osada N."/>
            <person name="Hashimoto K."/>
            <person name="Sugano S."/>
            <person name="Gojobori T."/>
            <person name="Chou C.-K."/>
            <person name="Tsai S.-F."/>
            <person name="Wu C.-I."/>
            <person name="Shen C.-K.J."/>
        </authorList>
    </citation>
    <scope>NUCLEOTIDE SEQUENCE</scope>
</reference>
<keyword evidence="1" id="KW-0378">Hydrolase</keyword>
<keyword evidence="1" id="KW-0547">Nucleotide-binding</keyword>
<protein>
    <submittedName>
        <fullName evidence="1">Macaca fascicularis brain cDNA clone: QmoA-11280, similar to human RecQ protein-like (DNA helicase Q1-like) (RECQL),transcript variant 1, mRNA, RefSeq: NM_002907.2</fullName>
    </submittedName>
</protein>